<keyword evidence="2" id="KW-1185">Reference proteome</keyword>
<dbReference type="PANTHER" id="PTHR34817">
    <property type="entry name" value="NUCLEOTIDYLTRANSFERASE"/>
    <property type="match status" value="1"/>
</dbReference>
<protein>
    <submittedName>
        <fullName evidence="1">Nucleotidyltransferase domain-containing protein</fullName>
    </submittedName>
</protein>
<reference evidence="2" key="1">
    <citation type="journal article" date="2019" name="Int. J. Syst. Evol. Microbiol.">
        <title>The Global Catalogue of Microorganisms (GCM) 10K type strain sequencing project: providing services to taxonomists for standard genome sequencing and annotation.</title>
        <authorList>
            <consortium name="The Broad Institute Genomics Platform"/>
            <consortium name="The Broad Institute Genome Sequencing Center for Infectious Disease"/>
            <person name="Wu L."/>
            <person name="Ma J."/>
        </authorList>
    </citation>
    <scope>NUCLEOTIDE SEQUENCE [LARGE SCALE GENOMIC DNA]</scope>
    <source>
        <strain evidence="2">KCTC 3913</strain>
    </source>
</reference>
<dbReference type="PANTHER" id="PTHR34817:SF2">
    <property type="entry name" value="NUCLEOTIDYLTRANSFERASE"/>
    <property type="match status" value="1"/>
</dbReference>
<comment type="caution">
    <text evidence="1">The sequence shown here is derived from an EMBL/GenBank/DDBJ whole genome shotgun (WGS) entry which is preliminary data.</text>
</comment>
<organism evidence="1 2">
    <name type="scientific">Bacillus seohaeanensis</name>
    <dbReference type="NCBI Taxonomy" id="284580"/>
    <lineage>
        <taxon>Bacteria</taxon>
        <taxon>Bacillati</taxon>
        <taxon>Bacillota</taxon>
        <taxon>Bacilli</taxon>
        <taxon>Bacillales</taxon>
        <taxon>Bacillaceae</taxon>
        <taxon>Bacillus</taxon>
    </lineage>
</organism>
<dbReference type="RefSeq" id="WP_377933830.1">
    <property type="nucleotide sequence ID" value="NZ_JBHUMF010000015.1"/>
</dbReference>
<sequence length="259" mass="30747">MKDKIIKEMKRLEKENEVSVLFAVEAGSRTWGVSSENSDYDVRFVYIHKIEWYLAIDEKRDVIELPVDKSLDMSGWDLQKALRLYRKSNPQFLEWLNSDLVYVEAFKTLEQLRLVREVVFSPVTCFHHYFSMARRNFKSLGTGKEIKLKKYINVLRPLLACLWIEKFESIPPNRITFLTEKLVAKPLVIRDINKLIKDKQRGYEYSQVSLEDLLFFFERELERLRELGGELSRQEKDVTPLLNEIFFETVKEVWGGRIP</sequence>
<proteinExistence type="predicted"/>
<dbReference type="InterPro" id="IPR018775">
    <property type="entry name" value="RlaP"/>
</dbReference>
<accession>A0ABW5RQI6</accession>
<dbReference type="Proteomes" id="UP001597506">
    <property type="component" value="Unassembled WGS sequence"/>
</dbReference>
<gene>
    <name evidence="1" type="ORF">ACFSUL_06665</name>
</gene>
<name>A0ABW5RQI6_9BACI</name>
<dbReference type="Pfam" id="PF10127">
    <property type="entry name" value="RlaP"/>
    <property type="match status" value="1"/>
</dbReference>
<dbReference type="EMBL" id="JBHUMF010000015">
    <property type="protein sequence ID" value="MFD2680434.1"/>
    <property type="molecule type" value="Genomic_DNA"/>
</dbReference>
<evidence type="ECO:0000313" key="2">
    <source>
        <dbReference type="Proteomes" id="UP001597506"/>
    </source>
</evidence>
<evidence type="ECO:0000313" key="1">
    <source>
        <dbReference type="EMBL" id="MFD2680434.1"/>
    </source>
</evidence>